<keyword evidence="3" id="KW-1185">Reference proteome</keyword>
<dbReference type="AlphaFoldDB" id="A0A833QHY8"/>
<organism evidence="2 3">
    <name type="scientific">Carex littledalei</name>
    <dbReference type="NCBI Taxonomy" id="544730"/>
    <lineage>
        <taxon>Eukaryota</taxon>
        <taxon>Viridiplantae</taxon>
        <taxon>Streptophyta</taxon>
        <taxon>Embryophyta</taxon>
        <taxon>Tracheophyta</taxon>
        <taxon>Spermatophyta</taxon>
        <taxon>Magnoliopsida</taxon>
        <taxon>Liliopsida</taxon>
        <taxon>Poales</taxon>
        <taxon>Cyperaceae</taxon>
        <taxon>Cyperoideae</taxon>
        <taxon>Cariceae</taxon>
        <taxon>Carex</taxon>
        <taxon>Carex subgen. Euthyceras</taxon>
    </lineage>
</organism>
<protein>
    <submittedName>
        <fullName evidence="2">Uncharacterized protein</fullName>
    </submittedName>
</protein>
<feature type="compositionally biased region" description="Low complexity" evidence="1">
    <location>
        <begin position="99"/>
        <end position="117"/>
    </location>
</feature>
<gene>
    <name evidence="2" type="ORF">FCM35_KLT15267</name>
</gene>
<reference evidence="2" key="1">
    <citation type="submission" date="2020-01" db="EMBL/GenBank/DDBJ databases">
        <title>Genome sequence of Kobresia littledalei, the first chromosome-level genome in the family Cyperaceae.</title>
        <authorList>
            <person name="Qu G."/>
        </authorList>
    </citation>
    <scope>NUCLEOTIDE SEQUENCE</scope>
    <source>
        <strain evidence="2">C.B.Clarke</strain>
        <tissue evidence="2">Leaf</tissue>
    </source>
</reference>
<evidence type="ECO:0000313" key="3">
    <source>
        <dbReference type="Proteomes" id="UP000623129"/>
    </source>
</evidence>
<feature type="compositionally biased region" description="Polar residues" evidence="1">
    <location>
        <begin position="126"/>
        <end position="136"/>
    </location>
</feature>
<evidence type="ECO:0000256" key="1">
    <source>
        <dbReference type="SAM" id="MobiDB-lite"/>
    </source>
</evidence>
<comment type="caution">
    <text evidence="2">The sequence shown here is derived from an EMBL/GenBank/DDBJ whole genome shotgun (WGS) entry which is preliminary data.</text>
</comment>
<dbReference type="Proteomes" id="UP000623129">
    <property type="component" value="Unassembled WGS sequence"/>
</dbReference>
<dbReference type="EMBL" id="SWLB01000029">
    <property type="protein sequence ID" value="KAF3320571.1"/>
    <property type="molecule type" value="Genomic_DNA"/>
</dbReference>
<evidence type="ECO:0000313" key="2">
    <source>
        <dbReference type="EMBL" id="KAF3320571.1"/>
    </source>
</evidence>
<sequence length="136" mass="14989">MGMFGTTVTGFCSELDKNEVKKLPPELSDFYEYLPRGSLEEIMHGGKEQKDTFDWNEIYKTSQASVHGWEPERADRKKSNNEGVAQRAIAKPSPQNLRASSLSAQQPSSLEAAASPSVRAPPDRFNPSSLHTPPVA</sequence>
<feature type="compositionally biased region" description="Basic and acidic residues" evidence="1">
    <location>
        <begin position="69"/>
        <end position="80"/>
    </location>
</feature>
<proteinExistence type="predicted"/>
<name>A0A833QHY8_9POAL</name>
<accession>A0A833QHY8</accession>
<feature type="region of interest" description="Disordered" evidence="1">
    <location>
        <begin position="63"/>
        <end position="136"/>
    </location>
</feature>